<dbReference type="SUPFAM" id="SSF50405">
    <property type="entry name" value="Actin-crosslinking proteins"/>
    <property type="match status" value="1"/>
</dbReference>
<dbReference type="InterPro" id="IPR008999">
    <property type="entry name" value="Actin-crosslinking"/>
</dbReference>
<evidence type="ECO:0000259" key="7">
    <source>
        <dbReference type="Pfam" id="PF25490"/>
    </source>
</evidence>
<dbReference type="GO" id="GO:0051015">
    <property type="term" value="F:actin filament binding"/>
    <property type="evidence" value="ECO:0007669"/>
    <property type="project" value="InterPro"/>
</dbReference>
<dbReference type="Pfam" id="PF25490">
    <property type="entry name" value="DUF7910"/>
    <property type="match status" value="1"/>
</dbReference>
<feature type="chain" id="PRO_5041921174" evidence="5">
    <location>
        <begin position="27"/>
        <end position="510"/>
    </location>
</feature>
<dbReference type="EMBL" id="JARAOO010000009">
    <property type="protein sequence ID" value="KAJ7956857.1"/>
    <property type="molecule type" value="Genomic_DNA"/>
</dbReference>
<evidence type="ECO:0000256" key="1">
    <source>
        <dbReference type="ARBA" id="ARBA00005641"/>
    </source>
</evidence>
<evidence type="ECO:0000256" key="5">
    <source>
        <dbReference type="SAM" id="SignalP"/>
    </source>
</evidence>
<dbReference type="GO" id="GO:0004553">
    <property type="term" value="F:hydrolase activity, hydrolyzing O-glycosyl compounds"/>
    <property type="evidence" value="ECO:0007669"/>
    <property type="project" value="InterPro"/>
</dbReference>
<organism evidence="8 9">
    <name type="scientific">Quillaja saponaria</name>
    <name type="common">Soap bark tree</name>
    <dbReference type="NCBI Taxonomy" id="32244"/>
    <lineage>
        <taxon>Eukaryota</taxon>
        <taxon>Viridiplantae</taxon>
        <taxon>Streptophyta</taxon>
        <taxon>Embryophyta</taxon>
        <taxon>Tracheophyta</taxon>
        <taxon>Spermatophyta</taxon>
        <taxon>Magnoliopsida</taxon>
        <taxon>eudicotyledons</taxon>
        <taxon>Gunneridae</taxon>
        <taxon>Pentapetalae</taxon>
        <taxon>rosids</taxon>
        <taxon>fabids</taxon>
        <taxon>Fabales</taxon>
        <taxon>Quillajaceae</taxon>
        <taxon>Quillaja</taxon>
    </lineage>
</organism>
<dbReference type="GO" id="GO:0000272">
    <property type="term" value="P:polysaccharide catabolic process"/>
    <property type="evidence" value="ECO:0007669"/>
    <property type="project" value="InterPro"/>
</dbReference>
<dbReference type="FunFam" id="2.80.10.50:FF:000056">
    <property type="entry name" value="Glucan 1,3-beta-glucosidase A"/>
    <property type="match status" value="1"/>
</dbReference>
<gene>
    <name evidence="8" type="ORF">O6P43_023233</name>
</gene>
<accession>A0AAD7LF76</accession>
<dbReference type="GO" id="GO:0005737">
    <property type="term" value="C:cytoplasm"/>
    <property type="evidence" value="ECO:0007669"/>
    <property type="project" value="TreeGrafter"/>
</dbReference>
<dbReference type="SUPFAM" id="SSF51445">
    <property type="entry name" value="(Trans)glycosidases"/>
    <property type="match status" value="1"/>
</dbReference>
<dbReference type="GO" id="GO:0051017">
    <property type="term" value="P:actin filament bundle assembly"/>
    <property type="evidence" value="ECO:0007669"/>
    <property type="project" value="TreeGrafter"/>
</dbReference>
<dbReference type="AlphaFoldDB" id="A0AAD7LF76"/>
<name>A0AAD7LF76_QUISA</name>
<dbReference type="InterPro" id="IPR017853">
    <property type="entry name" value="GH"/>
</dbReference>
<reference evidence="8" key="1">
    <citation type="journal article" date="2023" name="Science">
        <title>Elucidation of the pathway for biosynthesis of saponin adjuvants from the soapbark tree.</title>
        <authorList>
            <person name="Reed J."/>
            <person name="Orme A."/>
            <person name="El-Demerdash A."/>
            <person name="Owen C."/>
            <person name="Martin L.B.B."/>
            <person name="Misra R.C."/>
            <person name="Kikuchi S."/>
            <person name="Rejzek M."/>
            <person name="Martin A.C."/>
            <person name="Harkess A."/>
            <person name="Leebens-Mack J."/>
            <person name="Louveau T."/>
            <person name="Stephenson M.J."/>
            <person name="Osbourn A."/>
        </authorList>
    </citation>
    <scope>NUCLEOTIDE SEQUENCE</scope>
    <source>
        <strain evidence="8">S10</strain>
    </source>
</reference>
<dbReference type="Gene3D" id="3.20.20.80">
    <property type="entry name" value="Glycosidases"/>
    <property type="match status" value="1"/>
</dbReference>
<dbReference type="GO" id="GO:0016477">
    <property type="term" value="P:cell migration"/>
    <property type="evidence" value="ECO:0007669"/>
    <property type="project" value="TreeGrafter"/>
</dbReference>
<feature type="domain" description="DUF7910" evidence="7">
    <location>
        <begin position="55"/>
        <end position="194"/>
    </location>
</feature>
<dbReference type="InterPro" id="IPR057232">
    <property type="entry name" value="DUF7910"/>
</dbReference>
<protein>
    <submittedName>
        <fullName evidence="8">Glucan 1,3-beta-glucosidase</fullName>
    </submittedName>
</protein>
<dbReference type="CDD" id="cd00257">
    <property type="entry name" value="beta-trefoil_FSCN-like"/>
    <property type="match status" value="1"/>
</dbReference>
<evidence type="ECO:0000259" key="6">
    <source>
        <dbReference type="Pfam" id="PF00150"/>
    </source>
</evidence>
<feature type="signal peptide" evidence="5">
    <location>
        <begin position="1"/>
        <end position="26"/>
    </location>
</feature>
<evidence type="ECO:0000256" key="2">
    <source>
        <dbReference type="ARBA" id="ARBA00022801"/>
    </source>
</evidence>
<dbReference type="Gene3D" id="2.80.10.50">
    <property type="match status" value="1"/>
</dbReference>
<evidence type="ECO:0000313" key="8">
    <source>
        <dbReference type="EMBL" id="KAJ7956857.1"/>
    </source>
</evidence>
<proteinExistence type="inferred from homology"/>
<evidence type="ECO:0000256" key="4">
    <source>
        <dbReference type="RuleBase" id="RU361153"/>
    </source>
</evidence>
<keyword evidence="5" id="KW-0732">Signal</keyword>
<feature type="domain" description="Glycoside hydrolase family 5" evidence="6">
    <location>
        <begin position="221"/>
        <end position="489"/>
    </location>
</feature>
<keyword evidence="9" id="KW-1185">Reference proteome</keyword>
<comment type="caution">
    <text evidence="8">The sequence shown here is derived from an EMBL/GenBank/DDBJ whole genome shotgun (WGS) entry which is preliminary data.</text>
</comment>
<dbReference type="InterPro" id="IPR010431">
    <property type="entry name" value="Fascin"/>
</dbReference>
<evidence type="ECO:0000256" key="3">
    <source>
        <dbReference type="ARBA" id="ARBA00023295"/>
    </source>
</evidence>
<dbReference type="GO" id="GO:0015629">
    <property type="term" value="C:actin cytoskeleton"/>
    <property type="evidence" value="ECO:0007669"/>
    <property type="project" value="TreeGrafter"/>
</dbReference>
<dbReference type="KEGG" id="qsa:O6P43_023233"/>
<keyword evidence="2 4" id="KW-0378">Hydrolase</keyword>
<evidence type="ECO:0000313" key="9">
    <source>
        <dbReference type="Proteomes" id="UP001163823"/>
    </source>
</evidence>
<dbReference type="PANTHER" id="PTHR10551:SF13">
    <property type="entry name" value="GLUCAN 1,3-BETA-GLUCOSIDASE ARB_04467-RELATED"/>
    <property type="match status" value="1"/>
</dbReference>
<dbReference type="Proteomes" id="UP001163823">
    <property type="component" value="Chromosome 9"/>
</dbReference>
<dbReference type="PANTHER" id="PTHR10551">
    <property type="entry name" value="FASCIN"/>
    <property type="match status" value="1"/>
</dbReference>
<dbReference type="GO" id="GO:0007163">
    <property type="term" value="P:establishment or maintenance of cell polarity"/>
    <property type="evidence" value="ECO:0007669"/>
    <property type="project" value="TreeGrafter"/>
</dbReference>
<dbReference type="InterPro" id="IPR001547">
    <property type="entry name" value="Glyco_hydro_5"/>
</dbReference>
<sequence length="510" mass="58050">MAVGQFYKMNLLLAFYLCYALSLSAGQPLKAVNLGGWILTEGWMTPSLFHKIKQRDLLDGTQFWLYSVKLQKYLSAENGGGNILVANRTKASDWETFRLWRINDSTFNLRVFSKQFMGLENQGGTNIVAVSNTPNNTETFHIIRKNKGKNRKLIKIKASNGLFLQAKSEKLVTADYEASAGWEDDNPSVFKLEILTNKMLRGEYQLTNGLGPERAPKVMRDHWNSFITEEDFKFMSKSGLNAVRIPVGWWIAYDPNPPKPFVGGSLAALDNAFKWAQNNGMKIIVDLHAIQGSQNGKDHSGTRDAYVEWDDSNIPETVAVIDFLAARYGKNPSLAAIQLMNEPLAPHINLRTLEKFYKEGYDAVRKYTQNAYVMMSTRINTTSSNSELIPFAASKEFDRVAIDAHYYYIFADMFKNMTVQQTVDFIYNQTATDLGSLTTNGSFSFVGEWTAEFHPAIAKNATKQDYQKFAQAQIDVYQNATFGWAYWSYKCPRHHWSLKWMIKNNIIKIN</sequence>
<keyword evidence="3 4" id="KW-0326">Glycosidase</keyword>
<comment type="similarity">
    <text evidence="1 4">Belongs to the glycosyl hydrolase 5 (cellulase A) family.</text>
</comment>
<dbReference type="Pfam" id="PF00150">
    <property type="entry name" value="Cellulase"/>
    <property type="match status" value="1"/>
</dbReference>